<dbReference type="PROSITE" id="PS50937">
    <property type="entry name" value="HTH_MERR_2"/>
    <property type="match status" value="2"/>
</dbReference>
<reference evidence="3" key="1">
    <citation type="submission" date="2021-01" db="EMBL/GenBank/DDBJ databases">
        <title>Whole genome shotgun sequence of Virgisporangium ochraceum NBRC 16418.</title>
        <authorList>
            <person name="Komaki H."/>
            <person name="Tamura T."/>
        </authorList>
    </citation>
    <scope>NUCLEOTIDE SEQUENCE</scope>
    <source>
        <strain evidence="3">NBRC 16418</strain>
    </source>
</reference>
<proteinExistence type="predicted"/>
<evidence type="ECO:0000313" key="3">
    <source>
        <dbReference type="EMBL" id="GIJ73918.1"/>
    </source>
</evidence>
<dbReference type="Gene3D" id="1.10.1660.10">
    <property type="match status" value="2"/>
</dbReference>
<feature type="domain" description="HTH merR-type" evidence="2">
    <location>
        <begin position="9"/>
        <end position="49"/>
    </location>
</feature>
<dbReference type="RefSeq" id="WP_203933733.1">
    <property type="nucleotide sequence ID" value="NZ_BOPH01000126.1"/>
</dbReference>
<dbReference type="PANTHER" id="PTHR30204">
    <property type="entry name" value="REDOX-CYCLING DRUG-SENSING TRANSCRIPTIONAL ACTIVATOR SOXR"/>
    <property type="match status" value="1"/>
</dbReference>
<dbReference type="GO" id="GO:0003677">
    <property type="term" value="F:DNA binding"/>
    <property type="evidence" value="ECO:0007669"/>
    <property type="project" value="UniProtKB-KW"/>
</dbReference>
<keyword evidence="1" id="KW-0238">DNA-binding</keyword>
<dbReference type="InterPro" id="IPR000551">
    <property type="entry name" value="MerR-type_HTH_dom"/>
</dbReference>
<sequence>MKPSTGGTRIRITELARSAGLSVQQIRNYVTLGMLPPADRAPNGYRVFTTRHGDALATARTLIAGHGWPAAVEMLSAVHRGDPATALSLVDRSHGELDRERVHVRSVLDALDGDLPERFRIHRPLRIADAAAAIGARASALRVWERRGLLAPGRERVTGYRLYDQRQLTMARVVVLLRRSGYSLDAVGEVMAAMVAGDPARTRTALASRQRDLDRASVERARGTAALYRYLETSGALGSEPMY</sequence>
<gene>
    <name evidence="3" type="ORF">Voc01_088350</name>
</gene>
<dbReference type="Pfam" id="PF00376">
    <property type="entry name" value="MerR"/>
    <property type="match status" value="1"/>
</dbReference>
<dbReference type="SUPFAM" id="SSF46955">
    <property type="entry name" value="Putative DNA-binding domain"/>
    <property type="match status" value="2"/>
</dbReference>
<dbReference type="SMART" id="SM00422">
    <property type="entry name" value="HTH_MERR"/>
    <property type="match status" value="2"/>
</dbReference>
<dbReference type="GO" id="GO:0003700">
    <property type="term" value="F:DNA-binding transcription factor activity"/>
    <property type="evidence" value="ECO:0007669"/>
    <property type="project" value="InterPro"/>
</dbReference>
<dbReference type="InterPro" id="IPR009061">
    <property type="entry name" value="DNA-bd_dom_put_sf"/>
</dbReference>
<dbReference type="Proteomes" id="UP000635606">
    <property type="component" value="Unassembled WGS sequence"/>
</dbReference>
<dbReference type="Pfam" id="PF13411">
    <property type="entry name" value="MerR_1"/>
    <property type="match status" value="1"/>
</dbReference>
<comment type="caution">
    <text evidence="3">The sequence shown here is derived from an EMBL/GenBank/DDBJ whole genome shotgun (WGS) entry which is preliminary data.</text>
</comment>
<protein>
    <submittedName>
        <fullName evidence="3">MerR family transcriptional regulator</fullName>
    </submittedName>
</protein>
<keyword evidence="4" id="KW-1185">Reference proteome</keyword>
<evidence type="ECO:0000313" key="4">
    <source>
        <dbReference type="Proteomes" id="UP000635606"/>
    </source>
</evidence>
<evidence type="ECO:0000256" key="1">
    <source>
        <dbReference type="ARBA" id="ARBA00023125"/>
    </source>
</evidence>
<evidence type="ECO:0000259" key="2">
    <source>
        <dbReference type="PROSITE" id="PS50937"/>
    </source>
</evidence>
<name>A0A8J4EGP8_9ACTN</name>
<organism evidence="3 4">
    <name type="scientific">Virgisporangium ochraceum</name>
    <dbReference type="NCBI Taxonomy" id="65505"/>
    <lineage>
        <taxon>Bacteria</taxon>
        <taxon>Bacillati</taxon>
        <taxon>Actinomycetota</taxon>
        <taxon>Actinomycetes</taxon>
        <taxon>Micromonosporales</taxon>
        <taxon>Micromonosporaceae</taxon>
        <taxon>Virgisporangium</taxon>
    </lineage>
</organism>
<dbReference type="InterPro" id="IPR047057">
    <property type="entry name" value="MerR_fam"/>
</dbReference>
<accession>A0A8J4EGP8</accession>
<dbReference type="EMBL" id="BOPH01000126">
    <property type="protein sequence ID" value="GIJ73918.1"/>
    <property type="molecule type" value="Genomic_DNA"/>
</dbReference>
<feature type="domain" description="HTH merR-type" evidence="2">
    <location>
        <begin position="124"/>
        <end position="193"/>
    </location>
</feature>
<dbReference type="AlphaFoldDB" id="A0A8J4EGP8"/>
<dbReference type="PANTHER" id="PTHR30204:SF93">
    <property type="entry name" value="HTH MERR-TYPE DOMAIN-CONTAINING PROTEIN"/>
    <property type="match status" value="1"/>
</dbReference>